<dbReference type="PANTHER" id="PTHR38776:SF1">
    <property type="entry name" value="MLTA-INTERACTING PROTEIN-RELATED"/>
    <property type="match status" value="1"/>
</dbReference>
<dbReference type="Pfam" id="PF06629">
    <property type="entry name" value="MipA"/>
    <property type="match status" value="1"/>
</dbReference>
<keyword evidence="3 6" id="KW-0732">Signal</keyword>
<dbReference type="PANTHER" id="PTHR38776">
    <property type="entry name" value="MLTA-INTERACTING PROTEIN-RELATED"/>
    <property type="match status" value="1"/>
</dbReference>
<protein>
    <submittedName>
        <fullName evidence="7">Outer membrane scaffolding protein for murein synthesis, MipA/OmpV family</fullName>
    </submittedName>
</protein>
<sequence>MIRTVLLAAAFCAPAIAHAQEEAPRRTRVTIGPQVQPRFPGADSYSVRPYFDLARTRGDDPYRFEAPDESTSIALISTDTLTIGPALGFEGRRRSRDAGGLDRVGFTVELGGFARWTVAEQFRLSVEARHGVNGHGATIGMVGADYIARDGNRWLFSVGPRLTVGSGKYHRTYFGVNAREAAATGVPAYRPDGAFLMAGATGSASRQLSARWGVFGFAKYDRLLGDAADSPVVDRFGSRSQWSGGVGLSYTFGRGL</sequence>
<keyword evidence="8" id="KW-1185">Reference proteome</keyword>
<evidence type="ECO:0000256" key="1">
    <source>
        <dbReference type="ARBA" id="ARBA00004442"/>
    </source>
</evidence>
<evidence type="ECO:0000256" key="4">
    <source>
        <dbReference type="ARBA" id="ARBA00023136"/>
    </source>
</evidence>
<gene>
    <name evidence="7" type="ORF">SAMN06297144_0136</name>
</gene>
<evidence type="ECO:0000313" key="8">
    <source>
        <dbReference type="Proteomes" id="UP000219494"/>
    </source>
</evidence>
<dbReference type="EMBL" id="OBMI01000001">
    <property type="protein sequence ID" value="SOB78637.1"/>
    <property type="molecule type" value="Genomic_DNA"/>
</dbReference>
<evidence type="ECO:0000256" key="5">
    <source>
        <dbReference type="ARBA" id="ARBA00023237"/>
    </source>
</evidence>
<comment type="similarity">
    <text evidence="2">Belongs to the MipA/OmpV family.</text>
</comment>
<keyword evidence="5" id="KW-0998">Cell outer membrane</keyword>
<dbReference type="OrthoDB" id="5462484at2"/>
<proteinExistence type="inferred from homology"/>
<comment type="subcellular location">
    <subcellularLocation>
        <location evidence="1">Cell outer membrane</location>
    </subcellularLocation>
</comment>
<reference evidence="7 8" key="1">
    <citation type="submission" date="2017-07" db="EMBL/GenBank/DDBJ databases">
        <authorList>
            <person name="Sun Z.S."/>
            <person name="Albrecht U."/>
            <person name="Echele G."/>
            <person name="Lee C.C."/>
        </authorList>
    </citation>
    <scope>NUCLEOTIDE SEQUENCE [LARGE SCALE GENOMIC DNA]</scope>
    <source>
        <strain evidence="7 8">CGMCC 1.12672</strain>
    </source>
</reference>
<evidence type="ECO:0000256" key="3">
    <source>
        <dbReference type="ARBA" id="ARBA00022729"/>
    </source>
</evidence>
<dbReference type="Proteomes" id="UP000219494">
    <property type="component" value="Unassembled WGS sequence"/>
</dbReference>
<dbReference type="InterPro" id="IPR010583">
    <property type="entry name" value="MipA"/>
</dbReference>
<keyword evidence="4" id="KW-0472">Membrane</keyword>
<organism evidence="7 8">
    <name type="scientific">Sphingomonas guangdongensis</name>
    <dbReference type="NCBI Taxonomy" id="1141890"/>
    <lineage>
        <taxon>Bacteria</taxon>
        <taxon>Pseudomonadati</taxon>
        <taxon>Pseudomonadota</taxon>
        <taxon>Alphaproteobacteria</taxon>
        <taxon>Sphingomonadales</taxon>
        <taxon>Sphingomonadaceae</taxon>
        <taxon>Sphingomonas</taxon>
    </lineage>
</organism>
<feature type="chain" id="PRO_5013239000" evidence="6">
    <location>
        <begin position="20"/>
        <end position="256"/>
    </location>
</feature>
<evidence type="ECO:0000313" key="7">
    <source>
        <dbReference type="EMBL" id="SOB78637.1"/>
    </source>
</evidence>
<dbReference type="RefSeq" id="WP_097062124.1">
    <property type="nucleotide sequence ID" value="NZ_OBMI01000001.1"/>
</dbReference>
<dbReference type="AlphaFoldDB" id="A0A285QES7"/>
<evidence type="ECO:0000256" key="6">
    <source>
        <dbReference type="SAM" id="SignalP"/>
    </source>
</evidence>
<name>A0A285QES7_9SPHN</name>
<dbReference type="GO" id="GO:0009279">
    <property type="term" value="C:cell outer membrane"/>
    <property type="evidence" value="ECO:0007669"/>
    <property type="project" value="UniProtKB-SubCell"/>
</dbReference>
<feature type="signal peptide" evidence="6">
    <location>
        <begin position="1"/>
        <end position="19"/>
    </location>
</feature>
<accession>A0A285QES7</accession>
<evidence type="ECO:0000256" key="2">
    <source>
        <dbReference type="ARBA" id="ARBA00005722"/>
    </source>
</evidence>